<evidence type="ECO:0000256" key="4">
    <source>
        <dbReference type="ARBA" id="ARBA00022692"/>
    </source>
</evidence>
<dbReference type="AlphaFoldDB" id="A0AAI9ZDV5"/>
<comment type="similarity">
    <text evidence="3 12">Belongs to the cytochrome P450 family.</text>
</comment>
<dbReference type="InterPro" id="IPR017972">
    <property type="entry name" value="Cyt_P450_CS"/>
</dbReference>
<evidence type="ECO:0000256" key="8">
    <source>
        <dbReference type="ARBA" id="ARBA00023004"/>
    </source>
</evidence>
<dbReference type="RefSeq" id="XP_060438724.1">
    <property type="nucleotide sequence ID" value="XM_060594322.1"/>
</dbReference>
<comment type="subcellular location">
    <subcellularLocation>
        <location evidence="2">Membrane</location>
        <topology evidence="2">Single-pass membrane protein</topology>
    </subcellularLocation>
</comment>
<keyword evidence="8 11" id="KW-0408">Iron</keyword>
<feature type="transmembrane region" description="Helical" evidence="13">
    <location>
        <begin position="54"/>
        <end position="75"/>
    </location>
</feature>
<dbReference type="InterPro" id="IPR047146">
    <property type="entry name" value="Cyt_P450_E_CYP52_fungi"/>
</dbReference>
<evidence type="ECO:0000256" key="13">
    <source>
        <dbReference type="SAM" id="Phobius"/>
    </source>
</evidence>
<evidence type="ECO:0000256" key="2">
    <source>
        <dbReference type="ARBA" id="ARBA00004167"/>
    </source>
</evidence>
<feature type="transmembrane region" description="Helical" evidence="13">
    <location>
        <begin position="12"/>
        <end position="33"/>
    </location>
</feature>
<evidence type="ECO:0000256" key="10">
    <source>
        <dbReference type="ARBA" id="ARBA00023136"/>
    </source>
</evidence>
<organism evidence="14 15">
    <name type="scientific">Colletotrichum phormii</name>
    <dbReference type="NCBI Taxonomy" id="359342"/>
    <lineage>
        <taxon>Eukaryota</taxon>
        <taxon>Fungi</taxon>
        <taxon>Dikarya</taxon>
        <taxon>Ascomycota</taxon>
        <taxon>Pezizomycotina</taxon>
        <taxon>Sordariomycetes</taxon>
        <taxon>Hypocreomycetidae</taxon>
        <taxon>Glomerellales</taxon>
        <taxon>Glomerellaceae</taxon>
        <taxon>Colletotrichum</taxon>
        <taxon>Colletotrichum acutatum species complex</taxon>
    </lineage>
</organism>
<feature type="binding site" description="axial binding residue" evidence="11">
    <location>
        <position position="404"/>
    </location>
    <ligand>
        <name>heme</name>
        <dbReference type="ChEBI" id="CHEBI:30413"/>
    </ligand>
    <ligandPart>
        <name>Fe</name>
        <dbReference type="ChEBI" id="CHEBI:18248"/>
    </ligandPart>
</feature>
<protein>
    <submittedName>
        <fullName evidence="14">Cytochrome P450</fullName>
    </submittedName>
</protein>
<evidence type="ECO:0000256" key="1">
    <source>
        <dbReference type="ARBA" id="ARBA00001971"/>
    </source>
</evidence>
<dbReference type="Proteomes" id="UP001243989">
    <property type="component" value="Unassembled WGS sequence"/>
</dbReference>
<gene>
    <name evidence="14" type="ORF">BDP81DRAFT_465797</name>
</gene>
<evidence type="ECO:0000256" key="3">
    <source>
        <dbReference type="ARBA" id="ARBA00010617"/>
    </source>
</evidence>
<accession>A0AAI9ZDV5</accession>
<evidence type="ECO:0000256" key="11">
    <source>
        <dbReference type="PIRSR" id="PIRSR602401-1"/>
    </source>
</evidence>
<dbReference type="PRINTS" id="PR00463">
    <property type="entry name" value="EP450I"/>
</dbReference>
<keyword evidence="10 13" id="KW-0472">Membrane</keyword>
<reference evidence="14" key="1">
    <citation type="submission" date="2021-06" db="EMBL/GenBank/DDBJ databases">
        <title>Comparative genomics, transcriptomics and evolutionary studies reveal genomic signatures of adaptation to plant cell wall in hemibiotrophic fungi.</title>
        <authorList>
            <consortium name="DOE Joint Genome Institute"/>
            <person name="Baroncelli R."/>
            <person name="Diaz J.F."/>
            <person name="Benocci T."/>
            <person name="Peng M."/>
            <person name="Battaglia E."/>
            <person name="Haridas S."/>
            <person name="Andreopoulos W."/>
            <person name="Labutti K."/>
            <person name="Pangilinan J."/>
            <person name="Floch G.L."/>
            <person name="Makela M.R."/>
            <person name="Henrissat B."/>
            <person name="Grigoriev I.V."/>
            <person name="Crouch J.A."/>
            <person name="De Vries R.P."/>
            <person name="Sukno S.A."/>
            <person name="Thon M.R."/>
        </authorList>
    </citation>
    <scope>NUCLEOTIDE SEQUENCE</scope>
    <source>
        <strain evidence="14">CBS 102054</strain>
    </source>
</reference>
<evidence type="ECO:0000313" key="14">
    <source>
        <dbReference type="EMBL" id="KAK1622729.1"/>
    </source>
</evidence>
<dbReference type="PROSITE" id="PS00086">
    <property type="entry name" value="CYTOCHROME_P450"/>
    <property type="match status" value="1"/>
</dbReference>
<dbReference type="GO" id="GO:0020037">
    <property type="term" value="F:heme binding"/>
    <property type="evidence" value="ECO:0007669"/>
    <property type="project" value="InterPro"/>
</dbReference>
<evidence type="ECO:0000256" key="7">
    <source>
        <dbReference type="ARBA" id="ARBA00023002"/>
    </source>
</evidence>
<dbReference type="GO" id="GO:0004497">
    <property type="term" value="F:monooxygenase activity"/>
    <property type="evidence" value="ECO:0007669"/>
    <property type="project" value="UniProtKB-KW"/>
</dbReference>
<keyword evidence="4 13" id="KW-0812">Transmembrane</keyword>
<keyword evidence="6 13" id="KW-1133">Transmembrane helix</keyword>
<dbReference type="PANTHER" id="PTHR24287:SF5">
    <property type="entry name" value="P450, PUTATIVE (EUROFUNG)-RELATED"/>
    <property type="match status" value="1"/>
</dbReference>
<evidence type="ECO:0000256" key="5">
    <source>
        <dbReference type="ARBA" id="ARBA00022723"/>
    </source>
</evidence>
<dbReference type="EMBL" id="JAHMHQ010000033">
    <property type="protein sequence ID" value="KAK1622729.1"/>
    <property type="molecule type" value="Genomic_DNA"/>
</dbReference>
<sequence length="484" mass="54804">MEKLSNTIDGFVGSHTGWLVSGLLVLVIVRSIAKSIDEERRITRHGGHASKFKSYAPSGVLSGLHFLWSITTHALQDQNLKFMHNALVRSGQGKTNPYTFEVSLMGSRTIFTADPENIRAMLATQFNDFGKGQRFRRDWFELMGNSIFNIDGDACHTSRQRLRSLFTRQRVSDLVCFERHIQAMLPTLAGGHAVDMKDILSRFALDVSADFSLGRQVDSLTSKQDDAVFEAFERIRHTQSLIERLGPLNFLVPRHKFRQDLAALNSFMEPSIEKAVSIRTMDEHFSNACAGVSWDVRYLRDEMVSLAKNTDVLAELRRGIENTLGVGAGARLPTYNDLKSGPDGNDPVGLPAGTQVIYSTHILQLRDDLNSYEYPLQAFNPRRWESWTPRPWTYIPFNGGPRICIGQQLALTEMAYVLVRVFQRYKSVEVRPEFLPTETQSKERGWLRRGTEADSVEEFVRSRPRMASEITLAPRGSVDLVFIE</sequence>
<dbReference type="Gene3D" id="1.10.630.10">
    <property type="entry name" value="Cytochrome P450"/>
    <property type="match status" value="2"/>
</dbReference>
<dbReference type="GeneID" id="85479184"/>
<evidence type="ECO:0000256" key="12">
    <source>
        <dbReference type="RuleBase" id="RU000461"/>
    </source>
</evidence>
<dbReference type="GO" id="GO:0016705">
    <property type="term" value="F:oxidoreductase activity, acting on paired donors, with incorporation or reduction of molecular oxygen"/>
    <property type="evidence" value="ECO:0007669"/>
    <property type="project" value="InterPro"/>
</dbReference>
<dbReference type="GO" id="GO:0005506">
    <property type="term" value="F:iron ion binding"/>
    <property type="evidence" value="ECO:0007669"/>
    <property type="project" value="InterPro"/>
</dbReference>
<keyword evidence="9 12" id="KW-0503">Monooxygenase</keyword>
<dbReference type="PANTHER" id="PTHR24287">
    <property type="entry name" value="P450, PUTATIVE (EUROFUNG)-RELATED"/>
    <property type="match status" value="1"/>
</dbReference>
<dbReference type="InterPro" id="IPR002401">
    <property type="entry name" value="Cyt_P450_E_grp-I"/>
</dbReference>
<comment type="caution">
    <text evidence="14">The sequence shown here is derived from an EMBL/GenBank/DDBJ whole genome shotgun (WGS) entry which is preliminary data.</text>
</comment>
<keyword evidence="15" id="KW-1185">Reference proteome</keyword>
<keyword evidence="11 12" id="KW-0349">Heme</keyword>
<evidence type="ECO:0000313" key="15">
    <source>
        <dbReference type="Proteomes" id="UP001243989"/>
    </source>
</evidence>
<name>A0AAI9ZDV5_9PEZI</name>
<dbReference type="InterPro" id="IPR036396">
    <property type="entry name" value="Cyt_P450_sf"/>
</dbReference>
<evidence type="ECO:0000256" key="9">
    <source>
        <dbReference type="ARBA" id="ARBA00023033"/>
    </source>
</evidence>
<dbReference type="InterPro" id="IPR001128">
    <property type="entry name" value="Cyt_P450"/>
</dbReference>
<keyword evidence="7 12" id="KW-0560">Oxidoreductase</keyword>
<keyword evidence="5 11" id="KW-0479">Metal-binding</keyword>
<dbReference type="GO" id="GO:0016020">
    <property type="term" value="C:membrane"/>
    <property type="evidence" value="ECO:0007669"/>
    <property type="project" value="UniProtKB-SubCell"/>
</dbReference>
<dbReference type="Pfam" id="PF00067">
    <property type="entry name" value="p450"/>
    <property type="match status" value="1"/>
</dbReference>
<comment type="cofactor">
    <cofactor evidence="1 11">
        <name>heme</name>
        <dbReference type="ChEBI" id="CHEBI:30413"/>
    </cofactor>
</comment>
<proteinExistence type="inferred from homology"/>
<evidence type="ECO:0000256" key="6">
    <source>
        <dbReference type="ARBA" id="ARBA00022989"/>
    </source>
</evidence>
<dbReference type="SUPFAM" id="SSF48264">
    <property type="entry name" value="Cytochrome P450"/>
    <property type="match status" value="1"/>
</dbReference>